<evidence type="ECO:0000313" key="10">
    <source>
        <dbReference type="Proteomes" id="UP000565521"/>
    </source>
</evidence>
<dbReference type="InterPro" id="IPR005467">
    <property type="entry name" value="His_kinase_dom"/>
</dbReference>
<evidence type="ECO:0000256" key="6">
    <source>
        <dbReference type="SAM" id="Coils"/>
    </source>
</evidence>
<dbReference type="Pfam" id="PF02518">
    <property type="entry name" value="HATPase_c"/>
    <property type="match status" value="1"/>
</dbReference>
<gene>
    <name evidence="9" type="ORF">HW554_14090</name>
</gene>
<dbReference type="Gene3D" id="3.30.565.10">
    <property type="entry name" value="Histidine kinase-like ATPase, C-terminal domain"/>
    <property type="match status" value="1"/>
</dbReference>
<keyword evidence="4" id="KW-0808">Transferase</keyword>
<protein>
    <recommendedName>
        <fullName evidence="2">histidine kinase</fullName>
        <ecNumber evidence="2">2.7.13.3</ecNumber>
    </recommendedName>
</protein>
<dbReference type="EMBL" id="JABKAU010000027">
    <property type="protein sequence ID" value="NVO32344.1"/>
    <property type="molecule type" value="Genomic_DNA"/>
</dbReference>
<dbReference type="InterPro" id="IPR000700">
    <property type="entry name" value="PAS-assoc_C"/>
</dbReference>
<dbReference type="InterPro" id="IPR003661">
    <property type="entry name" value="HisK_dim/P_dom"/>
</dbReference>
<feature type="domain" description="Histidine kinase" evidence="7">
    <location>
        <begin position="623"/>
        <end position="840"/>
    </location>
</feature>
<dbReference type="Pfam" id="PF08448">
    <property type="entry name" value="PAS_4"/>
    <property type="match status" value="3"/>
</dbReference>
<dbReference type="SMART" id="SM00387">
    <property type="entry name" value="HATPase_c"/>
    <property type="match status" value="1"/>
</dbReference>
<feature type="domain" description="PAC" evidence="8">
    <location>
        <begin position="243"/>
        <end position="298"/>
    </location>
</feature>
<dbReference type="PANTHER" id="PTHR43304">
    <property type="entry name" value="PHYTOCHROME-LIKE PROTEIN CPH1"/>
    <property type="match status" value="1"/>
</dbReference>
<dbReference type="InterPro" id="IPR052162">
    <property type="entry name" value="Sensor_kinase/Photoreceptor"/>
</dbReference>
<dbReference type="Gene3D" id="3.30.450.20">
    <property type="entry name" value="PAS domain"/>
    <property type="match status" value="3"/>
</dbReference>
<keyword evidence="3" id="KW-0597">Phosphoprotein</keyword>
<dbReference type="Gene3D" id="1.10.287.130">
    <property type="match status" value="1"/>
</dbReference>
<evidence type="ECO:0000256" key="2">
    <source>
        <dbReference type="ARBA" id="ARBA00012438"/>
    </source>
</evidence>
<dbReference type="GO" id="GO:0000155">
    <property type="term" value="F:phosphorelay sensor kinase activity"/>
    <property type="evidence" value="ECO:0007669"/>
    <property type="project" value="InterPro"/>
</dbReference>
<evidence type="ECO:0000256" key="3">
    <source>
        <dbReference type="ARBA" id="ARBA00022553"/>
    </source>
</evidence>
<keyword evidence="10" id="KW-1185">Reference proteome</keyword>
<dbReference type="PROSITE" id="PS50109">
    <property type="entry name" value="HIS_KIN"/>
    <property type="match status" value="1"/>
</dbReference>
<dbReference type="PANTHER" id="PTHR43304:SF1">
    <property type="entry name" value="PAC DOMAIN-CONTAINING PROTEIN"/>
    <property type="match status" value="1"/>
</dbReference>
<dbReference type="SMART" id="SM00091">
    <property type="entry name" value="PAS"/>
    <property type="match status" value="3"/>
</dbReference>
<dbReference type="InterPro" id="IPR003594">
    <property type="entry name" value="HATPase_dom"/>
</dbReference>
<evidence type="ECO:0000313" key="9">
    <source>
        <dbReference type="EMBL" id="NVO32344.1"/>
    </source>
</evidence>
<proteinExistence type="predicted"/>
<evidence type="ECO:0000256" key="1">
    <source>
        <dbReference type="ARBA" id="ARBA00000085"/>
    </source>
</evidence>
<dbReference type="RefSeq" id="WP_176909216.1">
    <property type="nucleotide sequence ID" value="NZ_JABKAU010000027.1"/>
</dbReference>
<dbReference type="Pfam" id="PF00512">
    <property type="entry name" value="HisKA"/>
    <property type="match status" value="1"/>
</dbReference>
<keyword evidence="5" id="KW-0418">Kinase</keyword>
<comment type="caution">
    <text evidence="9">The sequence shown here is derived from an EMBL/GenBank/DDBJ whole genome shotgun (WGS) entry which is preliminary data.</text>
</comment>
<dbReference type="InterPro" id="IPR036890">
    <property type="entry name" value="HATPase_C_sf"/>
</dbReference>
<comment type="catalytic activity">
    <reaction evidence="1">
        <text>ATP + protein L-histidine = ADP + protein N-phospho-L-histidine.</text>
        <dbReference type="EC" id="2.7.13.3"/>
    </reaction>
</comment>
<dbReference type="AlphaFoldDB" id="A0A7Y7PR71"/>
<dbReference type="InterPro" id="IPR000014">
    <property type="entry name" value="PAS"/>
</dbReference>
<dbReference type="InterPro" id="IPR013656">
    <property type="entry name" value="PAS_4"/>
</dbReference>
<sequence length="852" mass="93656">MAFRSPLAPAVSAYAFPDALLSTLLAVSLSAVNLLRPVYGPDGPDGPDGPEIVDFALDYLNPAAQRMTGLPEQPGTTALARFPEMASTGVFDFYRRTYASDAPGAFELYYQADGIDNYFRLAAQRHQDLLVVSCTDTGDQPRTPVENALRDAQAAERAARADAEEQRAALGRAFEQAPVSIAILRGAEFVVELANPSLGALWGRPVGPALGRPLFEALPDLAGQGLEELLDQALRTGEPLVFRERPTRLARDPAEPPALGYYNFTYQPLHDAQGRTTGLITVGLDVTEQVVARQQLHQLNQELEARVQERTQEALSLQADLLAAAQQQADQRALLYQVFEQTPALVALLRAPGHRFEYVNPAYQALFPGRQLVGRDAAEAAPEMAEQGFVALIEQVYRTGETYYGQEMPFTPRPAPGEASRARYFNFTYQAYREGGAVAGVSVFAYDVTEQVRARQQREAERQQLHHLFMEAPAPIVILDGPELVYQLVNPAYQRIFPGRELAGKPLLVALPELGSTDIPVILQRVYETGETYVAQELPLMLARHAGGPLEDVYSTFTYQARRTAQGTIDGVLVFAHEVTDQVQARRVVEESGQQARTLAAELAASNQQLTRTNVDLDNFIYTASHDLKAPISNIEGLLYLLQEELPPEVAQDPEIGPTLTRMFDAVERFKRTIDHLTEVSKLQQEHALATAPVNLAAVIEDVRGDLETLLRATGANLVVDVPALPAIEFSEKNLRSIVYNLLSNAVKYHSPDRPPRVDLQAHVRPGHTVLEVHDNGLGLAAHQLPQLFGMFRRFHDHVEGTGIGLYMVKRMVENAGGRIEVHSQLGAGTTFFVFLPHANPGGAPFPEFVPQ</sequence>
<keyword evidence="6" id="KW-0175">Coiled coil</keyword>
<organism evidence="9 10">
    <name type="scientific">Hymenobacter lapidiphilus</name>
    <dbReference type="NCBI Taxonomy" id="2608003"/>
    <lineage>
        <taxon>Bacteria</taxon>
        <taxon>Pseudomonadati</taxon>
        <taxon>Bacteroidota</taxon>
        <taxon>Cytophagia</taxon>
        <taxon>Cytophagales</taxon>
        <taxon>Hymenobacteraceae</taxon>
        <taxon>Hymenobacter</taxon>
    </lineage>
</organism>
<accession>A0A7Y7PR71</accession>
<dbReference type="SMART" id="SM00388">
    <property type="entry name" value="HisKA"/>
    <property type="match status" value="1"/>
</dbReference>
<dbReference type="CDD" id="cd00082">
    <property type="entry name" value="HisKA"/>
    <property type="match status" value="1"/>
</dbReference>
<evidence type="ECO:0000256" key="4">
    <source>
        <dbReference type="ARBA" id="ARBA00022679"/>
    </source>
</evidence>
<name>A0A7Y7PR71_9BACT</name>
<dbReference type="Proteomes" id="UP000565521">
    <property type="component" value="Unassembled WGS sequence"/>
</dbReference>
<evidence type="ECO:0000259" key="8">
    <source>
        <dbReference type="PROSITE" id="PS50113"/>
    </source>
</evidence>
<evidence type="ECO:0000256" key="5">
    <source>
        <dbReference type="ARBA" id="ARBA00022777"/>
    </source>
</evidence>
<dbReference type="SUPFAM" id="SSF55874">
    <property type="entry name" value="ATPase domain of HSP90 chaperone/DNA topoisomerase II/histidine kinase"/>
    <property type="match status" value="1"/>
</dbReference>
<reference evidence="9 10" key="1">
    <citation type="submission" date="2020-05" db="EMBL/GenBank/DDBJ databases">
        <title>Hymenobacter terrestris sp. nov. and Hymenobacter lapidiphilus sp. nov., isolated from regoliths in Antarctica.</title>
        <authorList>
            <person name="Sedlacek I."/>
            <person name="Pantucek R."/>
            <person name="Zeman M."/>
            <person name="Holochova P."/>
            <person name="Kralova S."/>
            <person name="Stankova E."/>
            <person name="Sedo O."/>
            <person name="Micenkova L."/>
            <person name="Svec P."/>
            <person name="Gupta V."/>
            <person name="Sood U."/>
            <person name="Korpole U.S."/>
            <person name="Lal R."/>
        </authorList>
    </citation>
    <scope>NUCLEOTIDE SEQUENCE [LARGE SCALE GENOMIC DNA]</scope>
    <source>
        <strain evidence="9 10">P5342</strain>
    </source>
</reference>
<dbReference type="InterPro" id="IPR004358">
    <property type="entry name" value="Sig_transdc_His_kin-like_C"/>
</dbReference>
<dbReference type="SUPFAM" id="SSF55785">
    <property type="entry name" value="PYP-like sensor domain (PAS domain)"/>
    <property type="match status" value="3"/>
</dbReference>
<dbReference type="InterPro" id="IPR035965">
    <property type="entry name" value="PAS-like_dom_sf"/>
</dbReference>
<dbReference type="EC" id="2.7.13.3" evidence="2"/>
<dbReference type="SUPFAM" id="SSF47384">
    <property type="entry name" value="Homodimeric domain of signal transducing histidine kinase"/>
    <property type="match status" value="1"/>
</dbReference>
<dbReference type="PROSITE" id="PS50113">
    <property type="entry name" value="PAC"/>
    <property type="match status" value="1"/>
</dbReference>
<evidence type="ECO:0000259" key="7">
    <source>
        <dbReference type="PROSITE" id="PS50109"/>
    </source>
</evidence>
<feature type="coiled-coil region" evidence="6">
    <location>
        <begin position="293"/>
        <end position="320"/>
    </location>
</feature>
<dbReference type="InterPro" id="IPR036097">
    <property type="entry name" value="HisK_dim/P_sf"/>
</dbReference>
<dbReference type="PRINTS" id="PR00344">
    <property type="entry name" value="BCTRLSENSOR"/>
</dbReference>